<sequence length="105" mass="12328">MPQLSSYKLPCGTKKFYPEKLDYLTRKGNYLLFHTYSPKNKIAYIISPKQKGMDIIVEGQPGDIVNLYESIGLDEHEIRDENGVFLYKQAQTKEEFEQVFEKFVR</sequence>
<gene>
    <name evidence="1" type="ORF">RQP52_10685</name>
</gene>
<dbReference type="Proteomes" id="UP001260980">
    <property type="component" value="Unassembled WGS sequence"/>
</dbReference>
<evidence type="ECO:0000313" key="1">
    <source>
        <dbReference type="EMBL" id="MDU0201560.1"/>
    </source>
</evidence>
<protein>
    <submittedName>
        <fullName evidence="1">Uncharacterized protein</fullName>
    </submittedName>
</protein>
<evidence type="ECO:0000313" key="2">
    <source>
        <dbReference type="Proteomes" id="UP001260980"/>
    </source>
</evidence>
<dbReference type="EMBL" id="JAWCUD010000002">
    <property type="protein sequence ID" value="MDU0201560.1"/>
    <property type="molecule type" value="Genomic_DNA"/>
</dbReference>
<name>A0ABU3RBC7_9BACL</name>
<accession>A0ABU3RBC7</accession>
<proteinExistence type="predicted"/>
<comment type="caution">
    <text evidence="1">The sequence shown here is derived from an EMBL/GenBank/DDBJ whole genome shotgun (WGS) entry which is preliminary data.</text>
</comment>
<keyword evidence="2" id="KW-1185">Reference proteome</keyword>
<dbReference type="RefSeq" id="WP_315951348.1">
    <property type="nucleotide sequence ID" value="NZ_JAWCUD010000002.1"/>
</dbReference>
<reference evidence="1 2" key="1">
    <citation type="submission" date="2023-10" db="EMBL/GenBank/DDBJ databases">
        <title>Paenibacillus strain PFR10 Genome sequencing and assembly.</title>
        <authorList>
            <person name="Kim I."/>
        </authorList>
    </citation>
    <scope>NUCLEOTIDE SEQUENCE [LARGE SCALE GENOMIC DNA]</scope>
    <source>
        <strain evidence="1 2">PFR10</strain>
    </source>
</reference>
<organism evidence="1 2">
    <name type="scientific">Paenibacillus violae</name>
    <dbReference type="NCBI Taxonomy" id="3077234"/>
    <lineage>
        <taxon>Bacteria</taxon>
        <taxon>Bacillati</taxon>
        <taxon>Bacillota</taxon>
        <taxon>Bacilli</taxon>
        <taxon>Bacillales</taxon>
        <taxon>Paenibacillaceae</taxon>
        <taxon>Paenibacillus</taxon>
    </lineage>
</organism>